<dbReference type="AlphaFoldDB" id="A0A1I0GVJ7"/>
<keyword evidence="3" id="KW-1185">Reference proteome</keyword>
<reference evidence="3" key="1">
    <citation type="submission" date="2016-10" db="EMBL/GenBank/DDBJ databases">
        <authorList>
            <person name="Varghese N."/>
            <person name="Submissions S."/>
        </authorList>
    </citation>
    <scope>NUCLEOTIDE SEQUENCE [LARGE SCALE GENOMIC DNA]</scope>
    <source>
        <strain evidence="3">DSM 1551</strain>
    </source>
</reference>
<evidence type="ECO:0000313" key="4">
    <source>
        <dbReference type="Proteomes" id="UP000490821"/>
    </source>
</evidence>
<dbReference type="RefSeq" id="WP_092355820.1">
    <property type="nucleotide sequence ID" value="NZ_BLMI01000189.1"/>
</dbReference>
<name>A0A1I0GVJ7_9FIRM</name>
<dbReference type="OrthoDB" id="9800571at2"/>
<dbReference type="InterPro" id="IPR020256">
    <property type="entry name" value="Spore_coat_CotJA"/>
</dbReference>
<dbReference type="Proteomes" id="UP000490821">
    <property type="component" value="Unassembled WGS sequence"/>
</dbReference>
<evidence type="ECO:0000313" key="3">
    <source>
        <dbReference type="Proteomes" id="UP000198558"/>
    </source>
</evidence>
<dbReference type="Pfam" id="PF11007">
    <property type="entry name" value="CotJA"/>
    <property type="match status" value="1"/>
</dbReference>
<evidence type="ECO:0000313" key="2">
    <source>
        <dbReference type="EMBL" id="SET75395.1"/>
    </source>
</evidence>
<evidence type="ECO:0000313" key="1">
    <source>
        <dbReference type="EMBL" id="GFI41545.1"/>
    </source>
</evidence>
<gene>
    <name evidence="1" type="ORF">IMSAGC017_01590</name>
    <name evidence="2" type="ORF">SAMN04489758_1375</name>
</gene>
<sequence length="44" mass="5323">MNRLELAISSIKCQRFDKIYPIMKAFHRGTIFEELDLPWGEIRR</sequence>
<organism evidence="2 3">
    <name type="scientific">Thomasclavelia cocleata</name>
    <dbReference type="NCBI Taxonomy" id="69824"/>
    <lineage>
        <taxon>Bacteria</taxon>
        <taxon>Bacillati</taxon>
        <taxon>Bacillota</taxon>
        <taxon>Erysipelotrichia</taxon>
        <taxon>Erysipelotrichales</taxon>
        <taxon>Coprobacillaceae</taxon>
        <taxon>Thomasclavelia</taxon>
    </lineage>
</organism>
<reference evidence="2" key="2">
    <citation type="submission" date="2016-10" db="EMBL/GenBank/DDBJ databases">
        <authorList>
            <person name="de Groot N.N."/>
        </authorList>
    </citation>
    <scope>NUCLEOTIDE SEQUENCE [LARGE SCALE GENOMIC DNA]</scope>
    <source>
        <strain evidence="2">DSM 1551</strain>
    </source>
</reference>
<proteinExistence type="predicted"/>
<dbReference type="Proteomes" id="UP000198558">
    <property type="component" value="Unassembled WGS sequence"/>
</dbReference>
<reference evidence="1 4" key="3">
    <citation type="journal article" date="2020" name="Microbiome">
        <title>Single-cell genomics of uncultured bacteria reveals dietary fiber responders in the mouse gut microbiota.</title>
        <authorList>
            <person name="Chijiiwa R."/>
            <person name="Hosokawa M."/>
            <person name="Kogawa M."/>
            <person name="Nishikawa Y."/>
            <person name="Ide K."/>
            <person name="Sakanashi C."/>
            <person name="Takahashi K."/>
            <person name="Takeyama H."/>
        </authorList>
    </citation>
    <scope>NUCLEOTIDE SEQUENCE [LARGE SCALE GENOMIC DNA]</scope>
    <source>
        <strain evidence="1">IMSAGC_017</strain>
    </source>
</reference>
<dbReference type="GeneID" id="78289189"/>
<protein>
    <submittedName>
        <fullName evidence="2">Spore coat associated protein JA (CotJA)</fullName>
    </submittedName>
</protein>
<accession>A0A1I0GVJ7</accession>
<dbReference type="EMBL" id="BLMI01000189">
    <property type="protein sequence ID" value="GFI41545.1"/>
    <property type="molecule type" value="Genomic_DNA"/>
</dbReference>
<dbReference type="EMBL" id="FOIN01000037">
    <property type="protein sequence ID" value="SET75395.1"/>
    <property type="molecule type" value="Genomic_DNA"/>
</dbReference>